<evidence type="ECO:0000313" key="9">
    <source>
        <dbReference type="Proteomes" id="UP000550660"/>
    </source>
</evidence>
<feature type="non-terminal residue" evidence="8">
    <location>
        <position position="1"/>
    </location>
</feature>
<dbReference type="GO" id="GO:0050778">
    <property type="term" value="P:positive regulation of immune response"/>
    <property type="evidence" value="ECO:0007669"/>
    <property type="project" value="InterPro"/>
</dbReference>
<reference evidence="8 9" key="1">
    <citation type="submission" date="2019-09" db="EMBL/GenBank/DDBJ databases">
        <title>Bird 10,000 Genomes (B10K) Project - Family phase.</title>
        <authorList>
            <person name="Zhang G."/>
        </authorList>
    </citation>
    <scope>NUCLEOTIDE SEQUENCE [LARGE SCALE GENOMIC DNA]</scope>
    <source>
        <strain evidence="8">B10K-DU-007-40</strain>
        <tissue evidence="8">Mixed tissue sample</tissue>
    </source>
</reference>
<dbReference type="GO" id="GO:0051607">
    <property type="term" value="P:defense response to virus"/>
    <property type="evidence" value="ECO:0007669"/>
    <property type="project" value="UniProtKB-KW"/>
</dbReference>
<comment type="subcellular location">
    <subcellularLocation>
        <location evidence="1">Secreted</location>
    </subcellularLocation>
</comment>
<feature type="non-terminal residue" evidence="8">
    <location>
        <position position="184"/>
    </location>
</feature>
<evidence type="ECO:0000256" key="6">
    <source>
        <dbReference type="ARBA" id="ARBA00023118"/>
    </source>
</evidence>
<dbReference type="EMBL" id="VXAG01000100">
    <property type="protein sequence ID" value="NXJ75764.1"/>
    <property type="molecule type" value="Genomic_DNA"/>
</dbReference>
<evidence type="ECO:0000256" key="4">
    <source>
        <dbReference type="ARBA" id="ARBA00022525"/>
    </source>
</evidence>
<keyword evidence="6" id="KW-0051">Antiviral defense</keyword>
<dbReference type="GO" id="GO:0005125">
    <property type="term" value="F:cytokine activity"/>
    <property type="evidence" value="ECO:0007669"/>
    <property type="project" value="UniProtKB-KW"/>
</dbReference>
<dbReference type="Pfam" id="PF15177">
    <property type="entry name" value="IL28A"/>
    <property type="match status" value="1"/>
</dbReference>
<keyword evidence="9" id="KW-1185">Reference proteome</keyword>
<dbReference type="GO" id="GO:0005615">
    <property type="term" value="C:extracellular space"/>
    <property type="evidence" value="ECO:0007669"/>
    <property type="project" value="UniProtKB-KW"/>
</dbReference>
<evidence type="ECO:0000256" key="2">
    <source>
        <dbReference type="ARBA" id="ARBA00008717"/>
    </source>
</evidence>
<gene>
    <name evidence="8" type="primary">Ifnl3</name>
    <name evidence="8" type="ORF">TROMEL_R02278</name>
</gene>
<dbReference type="InterPro" id="IPR038326">
    <property type="entry name" value="IFN-lambda_sf"/>
</dbReference>
<feature type="signal peptide" evidence="7">
    <location>
        <begin position="1"/>
        <end position="21"/>
    </location>
</feature>
<evidence type="ECO:0000256" key="7">
    <source>
        <dbReference type="SAM" id="SignalP"/>
    </source>
</evidence>
<dbReference type="PANTHER" id="PTHR31943">
    <property type="entry name" value="INTERLEUKIN-28 AND 29"/>
    <property type="match status" value="1"/>
</dbReference>
<dbReference type="OrthoDB" id="9897984at2759"/>
<keyword evidence="4" id="KW-0964">Secreted</keyword>
<dbReference type="InterPro" id="IPR029177">
    <property type="entry name" value="INF_lambda"/>
</dbReference>
<dbReference type="Gene3D" id="1.20.1250.60">
    <property type="entry name" value="Interferon lambda"/>
    <property type="match status" value="1"/>
</dbReference>
<feature type="chain" id="PRO_5029632364" evidence="7">
    <location>
        <begin position="22"/>
        <end position="184"/>
    </location>
</feature>
<evidence type="ECO:0000313" key="8">
    <source>
        <dbReference type="EMBL" id="NXJ75764.1"/>
    </source>
</evidence>
<dbReference type="GO" id="GO:0045087">
    <property type="term" value="P:innate immune response"/>
    <property type="evidence" value="ECO:0007669"/>
    <property type="project" value="TreeGrafter"/>
</dbReference>
<dbReference type="AlphaFoldDB" id="A0A7L0DYI4"/>
<proteinExistence type="inferred from homology"/>
<dbReference type="PANTHER" id="PTHR31943:SF1">
    <property type="entry name" value="INTERFERON LAMBDA-2-RELATED"/>
    <property type="match status" value="1"/>
</dbReference>
<accession>A0A7L0DYI4</accession>
<comment type="similarity">
    <text evidence="2">Belongs to the lambda interferon family.</text>
</comment>
<organism evidence="8 9">
    <name type="scientific">Trogon melanurus</name>
    <name type="common">Black-tailed trogon</name>
    <dbReference type="NCBI Taxonomy" id="56311"/>
    <lineage>
        <taxon>Eukaryota</taxon>
        <taxon>Metazoa</taxon>
        <taxon>Chordata</taxon>
        <taxon>Craniata</taxon>
        <taxon>Vertebrata</taxon>
        <taxon>Euteleostomi</taxon>
        <taxon>Archelosauria</taxon>
        <taxon>Archosauria</taxon>
        <taxon>Dinosauria</taxon>
        <taxon>Saurischia</taxon>
        <taxon>Theropoda</taxon>
        <taxon>Coelurosauria</taxon>
        <taxon>Aves</taxon>
        <taxon>Neognathae</taxon>
        <taxon>Neoaves</taxon>
        <taxon>Telluraves</taxon>
        <taxon>Coraciimorphae</taxon>
        <taxon>Trogoniformes</taxon>
        <taxon>Trogonidae</taxon>
        <taxon>Trogon</taxon>
    </lineage>
</organism>
<evidence type="ECO:0000256" key="3">
    <source>
        <dbReference type="ARBA" id="ARBA00022514"/>
    </source>
</evidence>
<keyword evidence="5 7" id="KW-0732">Signal</keyword>
<dbReference type="GO" id="GO:0007259">
    <property type="term" value="P:cell surface receptor signaling pathway via JAK-STAT"/>
    <property type="evidence" value="ECO:0007669"/>
    <property type="project" value="InterPro"/>
</dbReference>
<name>A0A7L0DYI4_TROML</name>
<evidence type="ECO:0000256" key="1">
    <source>
        <dbReference type="ARBA" id="ARBA00004613"/>
    </source>
</evidence>
<sequence>MLCLGFTLLLLLVLGTSPVIAFPRDALKKGCSLSKYRSPVPHELQAVRNLKKQFEDIMPLSAHKCHTRLFHRKWKVADLSVLDRMKLVEAELDFAIDMLRADPRFAETRRQPLAFLTQVQKDLRGCMDMEAHVHQPSGKVRHWLHKLQEAKETETVGCLEASAILHLFQILHDLQCVALQEQCT</sequence>
<protein>
    <submittedName>
        <fullName evidence="8">IFNL3 protein</fullName>
    </submittedName>
</protein>
<evidence type="ECO:0000256" key="5">
    <source>
        <dbReference type="ARBA" id="ARBA00022729"/>
    </source>
</evidence>
<keyword evidence="3" id="KW-0202">Cytokine</keyword>
<comment type="caution">
    <text evidence="8">The sequence shown here is derived from an EMBL/GenBank/DDBJ whole genome shotgun (WGS) entry which is preliminary data.</text>
</comment>
<dbReference type="Proteomes" id="UP000550660">
    <property type="component" value="Unassembled WGS sequence"/>
</dbReference>